<dbReference type="GO" id="GO:0036038">
    <property type="term" value="C:MKS complex"/>
    <property type="evidence" value="ECO:0007669"/>
    <property type="project" value="TreeGrafter"/>
</dbReference>
<keyword evidence="8" id="KW-1185">Reference proteome</keyword>
<evidence type="ECO:0000256" key="6">
    <source>
        <dbReference type="ARBA" id="ARBA00038411"/>
    </source>
</evidence>
<evidence type="ECO:0000313" key="9">
    <source>
        <dbReference type="RefSeq" id="XP_026275252.1"/>
    </source>
</evidence>
<proteinExistence type="inferred from homology"/>
<dbReference type="GeneID" id="113204313"/>
<evidence type="ECO:0000256" key="7">
    <source>
        <dbReference type="ARBA" id="ARBA00039272"/>
    </source>
</evidence>
<dbReference type="Pfam" id="PF07162">
    <property type="entry name" value="B9-C2"/>
    <property type="match status" value="1"/>
</dbReference>
<evidence type="ECO:0000256" key="1">
    <source>
        <dbReference type="ARBA" id="ARBA00004120"/>
    </source>
</evidence>
<evidence type="ECO:0000256" key="2">
    <source>
        <dbReference type="ARBA" id="ARBA00022490"/>
    </source>
</evidence>
<gene>
    <name evidence="9" type="primary">LOC113204313</name>
</gene>
<name>A0A6J1S2M5_FRAOC</name>
<reference evidence="9" key="1">
    <citation type="submission" date="2025-08" db="UniProtKB">
        <authorList>
            <consortium name="RefSeq"/>
        </authorList>
    </citation>
    <scope>IDENTIFICATION</scope>
    <source>
        <tissue evidence="9">Whole organism</tissue>
    </source>
</reference>
<sequence>MAEVHIIGQILSATGFPSHNLFCKWGIHAGAGWRVIEGLTDGQTHVDNPSWQDIAVWSHPIDVHFATKGVQGWPKIHLQVYHYDKFGRSEVYGYGFCYIPTSPGTHKVDVVTWRPIGTLAEQFRQHFLGGGAQLKTPDLVHNSTDRYRLQTETMGSVHLEISVILRNFAKFGVET</sequence>
<organism evidence="8 9">
    <name type="scientific">Frankliniella occidentalis</name>
    <name type="common">Western flower thrips</name>
    <name type="synonym">Euthrips occidentalis</name>
    <dbReference type="NCBI Taxonomy" id="133901"/>
    <lineage>
        <taxon>Eukaryota</taxon>
        <taxon>Metazoa</taxon>
        <taxon>Ecdysozoa</taxon>
        <taxon>Arthropoda</taxon>
        <taxon>Hexapoda</taxon>
        <taxon>Insecta</taxon>
        <taxon>Pterygota</taxon>
        <taxon>Neoptera</taxon>
        <taxon>Paraneoptera</taxon>
        <taxon>Thysanoptera</taxon>
        <taxon>Terebrantia</taxon>
        <taxon>Thripoidea</taxon>
        <taxon>Thripidae</taxon>
        <taxon>Frankliniella</taxon>
    </lineage>
</organism>
<dbReference type="OrthoDB" id="184109at2759"/>
<dbReference type="PROSITE" id="PS51381">
    <property type="entry name" value="C2_B9"/>
    <property type="match status" value="1"/>
</dbReference>
<keyword evidence="5" id="KW-0966">Cell projection</keyword>
<dbReference type="RefSeq" id="XP_026275252.1">
    <property type="nucleotide sequence ID" value="XM_026419467.2"/>
</dbReference>
<keyword evidence="2" id="KW-0963">Cytoplasm</keyword>
<keyword evidence="4" id="KW-0206">Cytoskeleton</keyword>
<dbReference type="PANTHER" id="PTHR12968">
    <property type="entry name" value="B9 DOMAIN-CONTAINING"/>
    <property type="match status" value="1"/>
</dbReference>
<dbReference type="AlphaFoldDB" id="A0A6J1S2M5"/>
<keyword evidence="3" id="KW-0970">Cilium biogenesis/degradation</keyword>
<dbReference type="GO" id="GO:0060271">
    <property type="term" value="P:cilium assembly"/>
    <property type="evidence" value="ECO:0007669"/>
    <property type="project" value="TreeGrafter"/>
</dbReference>
<dbReference type="PANTHER" id="PTHR12968:SF2">
    <property type="entry name" value="B9 DOMAIN-CONTAINING PROTEIN 2"/>
    <property type="match status" value="1"/>
</dbReference>
<dbReference type="KEGG" id="foc:113204313"/>
<evidence type="ECO:0000313" key="8">
    <source>
        <dbReference type="Proteomes" id="UP000504606"/>
    </source>
</evidence>
<evidence type="ECO:0000256" key="5">
    <source>
        <dbReference type="ARBA" id="ARBA00023273"/>
    </source>
</evidence>
<protein>
    <recommendedName>
        <fullName evidence="7">B9 domain-containing protein 2</fullName>
    </recommendedName>
</protein>
<accession>A0A6J1S2M5</accession>
<dbReference type="Proteomes" id="UP000504606">
    <property type="component" value="Unplaced"/>
</dbReference>
<comment type="subcellular location">
    <subcellularLocation>
        <location evidence="1">Cytoplasm</location>
        <location evidence="1">Cytoskeleton</location>
        <location evidence="1">Cilium basal body</location>
    </subcellularLocation>
</comment>
<comment type="similarity">
    <text evidence="6">Belongs to the B9D family.</text>
</comment>
<evidence type="ECO:0000256" key="3">
    <source>
        <dbReference type="ARBA" id="ARBA00022794"/>
    </source>
</evidence>
<evidence type="ECO:0000256" key="4">
    <source>
        <dbReference type="ARBA" id="ARBA00023212"/>
    </source>
</evidence>
<dbReference type="InterPro" id="IPR010796">
    <property type="entry name" value="C2_B9-type_dom"/>
</dbReference>